<comment type="caution">
    <text evidence="1">The sequence shown here is derived from an EMBL/GenBank/DDBJ whole genome shotgun (WGS) entry which is preliminary data.</text>
</comment>
<sequence>MISLTLNTKKCMAELLLRETFDSFLFIEGSVTTFNKFTIDGYIHSDFYEDDAPAESYSSWKSLREFVFSIIKGKRTPLDFHFVFSLSADAVRTLIAENALDFQPESVQGLYLNFRFDGSTLTCVTGTSLKVFTLDKSLDHTFDKWVEKFFTEHGIEYNIAL</sequence>
<dbReference type="Pfam" id="PF18988">
    <property type="entry name" value="DUF5721"/>
    <property type="match status" value="1"/>
</dbReference>
<proteinExistence type="predicted"/>
<accession>A0ABT2S7T5</accession>
<dbReference type="EMBL" id="JAOQJV010000010">
    <property type="protein sequence ID" value="MCU6700315.1"/>
    <property type="molecule type" value="Genomic_DNA"/>
</dbReference>
<evidence type="ECO:0000313" key="1">
    <source>
        <dbReference type="EMBL" id="MCU6700315.1"/>
    </source>
</evidence>
<name>A0ABT2S7T5_9FIRM</name>
<dbReference type="InterPro" id="IPR043779">
    <property type="entry name" value="DUF5721"/>
</dbReference>
<gene>
    <name evidence="1" type="ORF">OCV65_08745</name>
</gene>
<protein>
    <submittedName>
        <fullName evidence="1">DUF5721 family protein</fullName>
    </submittedName>
</protein>
<organism evidence="1 2">
    <name type="scientific">Dorea ammoniilytica</name>
    <dbReference type="NCBI Taxonomy" id="2981788"/>
    <lineage>
        <taxon>Bacteria</taxon>
        <taxon>Bacillati</taxon>
        <taxon>Bacillota</taxon>
        <taxon>Clostridia</taxon>
        <taxon>Lachnospirales</taxon>
        <taxon>Lachnospiraceae</taxon>
        <taxon>Dorea</taxon>
    </lineage>
</organism>
<dbReference type="RefSeq" id="WP_262581728.1">
    <property type="nucleotide sequence ID" value="NZ_JAOQJV010000010.1"/>
</dbReference>
<keyword evidence="2" id="KW-1185">Reference proteome</keyword>
<reference evidence="1 2" key="1">
    <citation type="journal article" date="2021" name="ISME Commun">
        <title>Automated analysis of genomic sequences facilitates high-throughput and comprehensive description of bacteria.</title>
        <authorList>
            <person name="Hitch T.C.A."/>
        </authorList>
    </citation>
    <scope>NUCLEOTIDE SEQUENCE [LARGE SCALE GENOMIC DNA]</scope>
    <source>
        <strain evidence="1 2">Sanger_02</strain>
    </source>
</reference>
<dbReference type="Proteomes" id="UP001207605">
    <property type="component" value="Unassembled WGS sequence"/>
</dbReference>
<evidence type="ECO:0000313" key="2">
    <source>
        <dbReference type="Proteomes" id="UP001207605"/>
    </source>
</evidence>